<evidence type="ECO:0000313" key="3">
    <source>
        <dbReference type="Proteomes" id="UP000440096"/>
    </source>
</evidence>
<feature type="domain" description="Amidohydrolase-related" evidence="1">
    <location>
        <begin position="55"/>
        <end position="387"/>
    </location>
</feature>
<dbReference type="SUPFAM" id="SSF51556">
    <property type="entry name" value="Metallo-dependent hydrolases"/>
    <property type="match status" value="1"/>
</dbReference>
<dbReference type="Gene3D" id="3.30.110.90">
    <property type="entry name" value="Amidohydrolase"/>
    <property type="match status" value="1"/>
</dbReference>
<dbReference type="InterPro" id="IPR051781">
    <property type="entry name" value="Metallo-dep_Hydrolase"/>
</dbReference>
<keyword evidence="3" id="KW-1185">Reference proteome</keyword>
<organism evidence="2 3">
    <name type="scientific">Amycolatopsis pithecellobii</name>
    <dbReference type="NCBI Taxonomy" id="664692"/>
    <lineage>
        <taxon>Bacteria</taxon>
        <taxon>Bacillati</taxon>
        <taxon>Actinomycetota</taxon>
        <taxon>Actinomycetes</taxon>
        <taxon>Pseudonocardiales</taxon>
        <taxon>Pseudonocardiaceae</taxon>
        <taxon>Amycolatopsis</taxon>
    </lineage>
</organism>
<dbReference type="EMBL" id="WMBA01000058">
    <property type="protein sequence ID" value="MTD58005.1"/>
    <property type="molecule type" value="Genomic_DNA"/>
</dbReference>
<evidence type="ECO:0000259" key="1">
    <source>
        <dbReference type="Pfam" id="PF01979"/>
    </source>
</evidence>
<dbReference type="PANTHER" id="PTHR43135">
    <property type="entry name" value="ALPHA-D-RIBOSE 1-METHYLPHOSPHONATE 5-TRIPHOSPHATE DIPHOSPHATASE"/>
    <property type="match status" value="1"/>
</dbReference>
<gene>
    <name evidence="2" type="ORF">GKO32_29095</name>
</gene>
<proteinExistence type="predicted"/>
<dbReference type="Pfam" id="PF01979">
    <property type="entry name" value="Amidohydro_1"/>
    <property type="match status" value="1"/>
</dbReference>
<dbReference type="Gene3D" id="1.20.58.520">
    <property type="entry name" value="Amidohydrolase"/>
    <property type="match status" value="1"/>
</dbReference>
<dbReference type="Proteomes" id="UP000440096">
    <property type="component" value="Unassembled WGS sequence"/>
</dbReference>
<evidence type="ECO:0000313" key="2">
    <source>
        <dbReference type="EMBL" id="MTD58005.1"/>
    </source>
</evidence>
<dbReference type="Gene3D" id="3.40.50.10910">
    <property type="entry name" value="Amidohydrolase"/>
    <property type="match status" value="1"/>
</dbReference>
<dbReference type="GO" id="GO:0016810">
    <property type="term" value="F:hydrolase activity, acting on carbon-nitrogen (but not peptide) bonds"/>
    <property type="evidence" value="ECO:0007669"/>
    <property type="project" value="InterPro"/>
</dbReference>
<keyword evidence="2" id="KW-0378">Hydrolase</keyword>
<dbReference type="InterPro" id="IPR032466">
    <property type="entry name" value="Metal_Hydrolase"/>
</dbReference>
<dbReference type="InterPro" id="IPR011059">
    <property type="entry name" value="Metal-dep_hydrolase_composite"/>
</dbReference>
<dbReference type="InterPro" id="IPR006680">
    <property type="entry name" value="Amidohydro-rel"/>
</dbReference>
<protein>
    <submittedName>
        <fullName evidence="2">Amidohydrolase family protein</fullName>
    </submittedName>
</protein>
<sequence>MTDTSRTFVVTGAQVFDGRTPEHRDVHVVDGQISALTAAEPPIPGVARIDGIGCTLLPGMIDCHTHSSGDATEIALRFGVTTELDMNSMPAWMDGVRRRSATRDDVADIRSASFGVTVPGGHPTHWMEPAQRNAYPSLSDPGVAKKFVADRVAEGADYIKVFAENGAALGEPDLPATPPDIVAAIAREAHEAGLLVIAHATSRRAAEIVVRNGVDGLAHVFVDAPATTALVELFVERGVFVVPTLVTLGAALGEYSGAELADDPRVSPYIADDLRDNLRRTWTPRHVASRIEYALATVGLLHGAGVPILAGTDAARVGFHGTCHGVSLHQELRLLVQAGLTPSEALTAATSAPADVFAMPDRGRIAPGLQADLLLVEGDPCADITDSLSIRRIWRRGVELTRTH</sequence>
<comment type="caution">
    <text evidence="2">The sequence shown here is derived from an EMBL/GenBank/DDBJ whole genome shotgun (WGS) entry which is preliminary data.</text>
</comment>
<dbReference type="Gene3D" id="2.30.40.10">
    <property type="entry name" value="Urease, subunit C, domain 1"/>
    <property type="match status" value="1"/>
</dbReference>
<dbReference type="SUPFAM" id="SSF51338">
    <property type="entry name" value="Composite domain of metallo-dependent hydrolases"/>
    <property type="match status" value="1"/>
</dbReference>
<dbReference type="OrthoDB" id="3514520at2"/>
<dbReference type="PANTHER" id="PTHR43135:SF3">
    <property type="entry name" value="ALPHA-D-RIBOSE 1-METHYLPHOSPHONATE 5-TRIPHOSPHATE DIPHOSPHATASE"/>
    <property type="match status" value="1"/>
</dbReference>
<reference evidence="2 3" key="1">
    <citation type="submission" date="2019-11" db="EMBL/GenBank/DDBJ databases">
        <title>Draft genome of Amycolatopsis RM579.</title>
        <authorList>
            <person name="Duangmal K."/>
            <person name="Mingma R."/>
        </authorList>
    </citation>
    <scope>NUCLEOTIDE SEQUENCE [LARGE SCALE GENOMIC DNA]</scope>
    <source>
        <strain evidence="2 3">RM579</strain>
    </source>
</reference>
<dbReference type="AlphaFoldDB" id="A0A6N7YY33"/>
<accession>A0A6N7YY33</accession>
<name>A0A6N7YY33_9PSEU</name>